<reference evidence="2" key="2">
    <citation type="journal article" date="2015" name="Data Brief">
        <title>Shoot transcriptome of the giant reed, Arundo donax.</title>
        <authorList>
            <person name="Barrero R.A."/>
            <person name="Guerrero F.D."/>
            <person name="Moolhuijzen P."/>
            <person name="Goolsby J.A."/>
            <person name="Tidwell J."/>
            <person name="Bellgard S.E."/>
            <person name="Bellgard M.I."/>
        </authorList>
    </citation>
    <scope>NUCLEOTIDE SEQUENCE</scope>
    <source>
        <tissue evidence="2">Shoot tissue taken approximately 20 cm above the soil surface</tissue>
    </source>
</reference>
<reference evidence="2" key="1">
    <citation type="submission" date="2014-09" db="EMBL/GenBank/DDBJ databases">
        <authorList>
            <person name="Magalhaes I.L.F."/>
            <person name="Oliveira U."/>
            <person name="Santos F.R."/>
            <person name="Vidigal T.H.D.A."/>
            <person name="Brescovit A.D."/>
            <person name="Santos A.J."/>
        </authorList>
    </citation>
    <scope>NUCLEOTIDE SEQUENCE</scope>
    <source>
        <tissue evidence="2">Shoot tissue taken approximately 20 cm above the soil surface</tissue>
    </source>
</reference>
<dbReference type="AlphaFoldDB" id="A0A0A8ZLW6"/>
<sequence>MLRKFKPFQESKHKQYGTAKEKFQRSMHNHD</sequence>
<evidence type="ECO:0000256" key="1">
    <source>
        <dbReference type="SAM" id="MobiDB-lite"/>
    </source>
</evidence>
<feature type="region of interest" description="Disordered" evidence="1">
    <location>
        <begin position="1"/>
        <end position="31"/>
    </location>
</feature>
<proteinExistence type="predicted"/>
<dbReference type="EMBL" id="GBRH01258094">
    <property type="protein sequence ID" value="JAD39801.1"/>
    <property type="molecule type" value="Transcribed_RNA"/>
</dbReference>
<protein>
    <submittedName>
        <fullName evidence="2">Uncharacterized protein</fullName>
    </submittedName>
</protein>
<name>A0A0A8ZLW6_ARUDO</name>
<evidence type="ECO:0000313" key="2">
    <source>
        <dbReference type="EMBL" id="JAD39801.1"/>
    </source>
</evidence>
<accession>A0A0A8ZLW6</accession>
<organism evidence="2">
    <name type="scientific">Arundo donax</name>
    <name type="common">Giant reed</name>
    <name type="synonym">Donax arundinaceus</name>
    <dbReference type="NCBI Taxonomy" id="35708"/>
    <lineage>
        <taxon>Eukaryota</taxon>
        <taxon>Viridiplantae</taxon>
        <taxon>Streptophyta</taxon>
        <taxon>Embryophyta</taxon>
        <taxon>Tracheophyta</taxon>
        <taxon>Spermatophyta</taxon>
        <taxon>Magnoliopsida</taxon>
        <taxon>Liliopsida</taxon>
        <taxon>Poales</taxon>
        <taxon>Poaceae</taxon>
        <taxon>PACMAD clade</taxon>
        <taxon>Arundinoideae</taxon>
        <taxon>Arundineae</taxon>
        <taxon>Arundo</taxon>
    </lineage>
</organism>
<feature type="compositionally biased region" description="Basic and acidic residues" evidence="1">
    <location>
        <begin position="7"/>
        <end position="31"/>
    </location>
</feature>